<dbReference type="PANTHER" id="PTHR37309">
    <property type="entry name" value="SLR0284 PROTEIN"/>
    <property type="match status" value="1"/>
</dbReference>
<evidence type="ECO:0000313" key="3">
    <source>
        <dbReference type="EMBL" id="QYM80169.1"/>
    </source>
</evidence>
<feature type="transmembrane region" description="Helical" evidence="2">
    <location>
        <begin position="53"/>
        <end position="77"/>
    </location>
</feature>
<feature type="transmembrane region" description="Helical" evidence="2">
    <location>
        <begin position="89"/>
        <end position="106"/>
    </location>
</feature>
<proteinExistence type="predicted"/>
<name>A0A8F9XML7_9BACT</name>
<gene>
    <name evidence="3" type="ORF">K0B96_06015</name>
</gene>
<keyword evidence="2" id="KW-0472">Membrane</keyword>
<reference evidence="3" key="1">
    <citation type="submission" date="2021-08" db="EMBL/GenBank/DDBJ databases">
        <title>Genome of a novel bacterium of the phylum Verrucomicrobia, Oleiharenicola sp. KSB-15.</title>
        <authorList>
            <person name="Chung J.-H."/>
            <person name="Ahn J.-H."/>
            <person name="Yoon Y."/>
            <person name="Kim D.-Y."/>
            <person name="An S.-H."/>
            <person name="Park I."/>
            <person name="Yeon J."/>
        </authorList>
    </citation>
    <scope>NUCLEOTIDE SEQUENCE</scope>
    <source>
        <strain evidence="3">KSB-15</strain>
    </source>
</reference>
<organism evidence="3 4">
    <name type="scientific">Horticoccus luteus</name>
    <dbReference type="NCBI Taxonomy" id="2862869"/>
    <lineage>
        <taxon>Bacteria</taxon>
        <taxon>Pseudomonadati</taxon>
        <taxon>Verrucomicrobiota</taxon>
        <taxon>Opitutia</taxon>
        <taxon>Opitutales</taxon>
        <taxon>Opitutaceae</taxon>
        <taxon>Horticoccus</taxon>
    </lineage>
</organism>
<feature type="transmembrane region" description="Helical" evidence="2">
    <location>
        <begin position="27"/>
        <end position="46"/>
    </location>
</feature>
<dbReference type="InterPro" id="IPR007165">
    <property type="entry name" value="Phage_holin_4_2"/>
</dbReference>
<feature type="compositionally biased region" description="Pro residues" evidence="1">
    <location>
        <begin position="116"/>
        <end position="125"/>
    </location>
</feature>
<dbReference type="RefSeq" id="WP_220164963.1">
    <property type="nucleotide sequence ID" value="NZ_CP080507.1"/>
</dbReference>
<dbReference type="PANTHER" id="PTHR37309:SF1">
    <property type="entry name" value="SLR0284 PROTEIN"/>
    <property type="match status" value="1"/>
</dbReference>
<feature type="region of interest" description="Disordered" evidence="1">
    <location>
        <begin position="114"/>
        <end position="138"/>
    </location>
</feature>
<evidence type="ECO:0000313" key="4">
    <source>
        <dbReference type="Proteomes" id="UP000825051"/>
    </source>
</evidence>
<evidence type="ECO:0000256" key="2">
    <source>
        <dbReference type="SAM" id="Phobius"/>
    </source>
</evidence>
<evidence type="ECO:0000256" key="1">
    <source>
        <dbReference type="SAM" id="MobiDB-lite"/>
    </source>
</evidence>
<keyword evidence="2" id="KW-1133">Transmembrane helix</keyword>
<dbReference type="AlphaFoldDB" id="A0A8F9XML7"/>
<dbReference type="Pfam" id="PF04020">
    <property type="entry name" value="Phage_holin_4_2"/>
    <property type="match status" value="1"/>
</dbReference>
<dbReference type="Proteomes" id="UP000825051">
    <property type="component" value="Chromosome"/>
</dbReference>
<accession>A0A8F9XML7</accession>
<protein>
    <submittedName>
        <fullName evidence="3">Phage holin family protein</fullName>
    </submittedName>
</protein>
<keyword evidence="4" id="KW-1185">Reference proteome</keyword>
<dbReference type="KEGG" id="ole:K0B96_06015"/>
<dbReference type="EMBL" id="CP080507">
    <property type="protein sequence ID" value="QYM80169.1"/>
    <property type="molecule type" value="Genomic_DNA"/>
</dbReference>
<sequence>MQLLLRWLVLAIGVVLAAKLVPGIHYTDGVTLIVVVVLLSFFNAILKPLLVLFTLPFIVMTLGLGMILINALLFLFVGTLVSGFYVEGFWSAVGGSLIVSFTNFILSRVLRASPRRPGPPAPPPPARRKDDGGDVIDI</sequence>
<keyword evidence="2" id="KW-0812">Transmembrane</keyword>